<dbReference type="Proteomes" id="UP001364617">
    <property type="component" value="Unassembled WGS sequence"/>
</dbReference>
<evidence type="ECO:0000256" key="1">
    <source>
        <dbReference type="ARBA" id="ARBA00022729"/>
    </source>
</evidence>
<keyword evidence="5" id="KW-1279">T cell receptor</keyword>
<dbReference type="PANTHER" id="PTHR19367:SF18">
    <property type="entry name" value="T CELL RECEPTOR ALPHA VARIABLE 16"/>
    <property type="match status" value="1"/>
</dbReference>
<evidence type="ECO:0000256" key="4">
    <source>
        <dbReference type="ARBA" id="ARBA00023319"/>
    </source>
</evidence>
<evidence type="ECO:0000256" key="5">
    <source>
        <dbReference type="ARBA" id="ARBA00043266"/>
    </source>
</evidence>
<dbReference type="AlphaFoldDB" id="A0AAN9D7S8"/>
<evidence type="ECO:0000313" key="9">
    <source>
        <dbReference type="Proteomes" id="UP001364617"/>
    </source>
</evidence>
<reference evidence="8 9" key="1">
    <citation type="submission" date="2024-02" db="EMBL/GenBank/DDBJ databases">
        <title>Chromosome-level genome assembly of the Eurasian Minnow (Phoxinus phoxinus).</title>
        <authorList>
            <person name="Oriowo T.O."/>
            <person name="Martin S."/>
            <person name="Stange M."/>
            <person name="Chrysostomakis Y."/>
            <person name="Brown T."/>
            <person name="Winkler S."/>
            <person name="Kukowka S."/>
            <person name="Myers E.W."/>
            <person name="Bohne A."/>
        </authorList>
    </citation>
    <scope>NUCLEOTIDE SEQUENCE [LARGE SCALE GENOMIC DNA]</scope>
    <source>
        <strain evidence="8">ZFMK-TIS-60720</strain>
        <tissue evidence="8">Whole Organism</tissue>
    </source>
</reference>
<keyword evidence="5" id="KW-0391">Immunity</keyword>
<dbReference type="InterPro" id="IPR036179">
    <property type="entry name" value="Ig-like_dom_sf"/>
</dbReference>
<dbReference type="Gene3D" id="2.60.40.10">
    <property type="entry name" value="Immunoglobulins"/>
    <property type="match status" value="1"/>
</dbReference>
<feature type="signal peptide" evidence="6">
    <location>
        <begin position="1"/>
        <end position="20"/>
    </location>
</feature>
<organism evidence="8 9">
    <name type="scientific">Phoxinus phoxinus</name>
    <name type="common">Eurasian minnow</name>
    <dbReference type="NCBI Taxonomy" id="58324"/>
    <lineage>
        <taxon>Eukaryota</taxon>
        <taxon>Metazoa</taxon>
        <taxon>Chordata</taxon>
        <taxon>Craniata</taxon>
        <taxon>Vertebrata</taxon>
        <taxon>Euteleostomi</taxon>
        <taxon>Actinopterygii</taxon>
        <taxon>Neopterygii</taxon>
        <taxon>Teleostei</taxon>
        <taxon>Ostariophysi</taxon>
        <taxon>Cypriniformes</taxon>
        <taxon>Leuciscidae</taxon>
        <taxon>Phoxininae</taxon>
        <taxon>Phoxinus</taxon>
    </lineage>
</organism>
<dbReference type="InterPro" id="IPR013106">
    <property type="entry name" value="Ig_V-set"/>
</dbReference>
<dbReference type="SMART" id="SM00406">
    <property type="entry name" value="IGv"/>
    <property type="match status" value="1"/>
</dbReference>
<dbReference type="InterPro" id="IPR013783">
    <property type="entry name" value="Ig-like_fold"/>
</dbReference>
<dbReference type="InterPro" id="IPR051287">
    <property type="entry name" value="TCR_variable_region"/>
</dbReference>
<dbReference type="PROSITE" id="PS50835">
    <property type="entry name" value="IG_LIKE"/>
    <property type="match status" value="1"/>
</dbReference>
<dbReference type="SMART" id="SM00409">
    <property type="entry name" value="IG"/>
    <property type="match status" value="1"/>
</dbReference>
<feature type="domain" description="Ig-like" evidence="7">
    <location>
        <begin position="19"/>
        <end position="109"/>
    </location>
</feature>
<gene>
    <name evidence="8" type="ORF">R3I93_007364</name>
</gene>
<dbReference type="GO" id="GO:0002250">
    <property type="term" value="P:adaptive immune response"/>
    <property type="evidence" value="ECO:0007669"/>
    <property type="project" value="UniProtKB-KW"/>
</dbReference>
<evidence type="ECO:0000313" key="8">
    <source>
        <dbReference type="EMBL" id="KAK7163300.1"/>
    </source>
</evidence>
<dbReference type="Pfam" id="PF07686">
    <property type="entry name" value="V-set"/>
    <property type="match status" value="1"/>
</dbReference>
<evidence type="ECO:0000259" key="7">
    <source>
        <dbReference type="PROSITE" id="PS50835"/>
    </source>
</evidence>
<evidence type="ECO:0000256" key="2">
    <source>
        <dbReference type="ARBA" id="ARBA00023130"/>
    </source>
</evidence>
<keyword evidence="1 6" id="KW-0732">Signal</keyword>
<accession>A0AAN9D7S8</accession>
<dbReference type="EMBL" id="JAYKXH010000007">
    <property type="protein sequence ID" value="KAK7163300.1"/>
    <property type="molecule type" value="Genomic_DNA"/>
</dbReference>
<dbReference type="InterPro" id="IPR007110">
    <property type="entry name" value="Ig-like_dom"/>
</dbReference>
<protein>
    <recommendedName>
        <fullName evidence="7">Ig-like domain-containing protein</fullName>
    </recommendedName>
</protein>
<dbReference type="GO" id="GO:0042101">
    <property type="term" value="C:T cell receptor complex"/>
    <property type="evidence" value="ECO:0007669"/>
    <property type="project" value="UniProtKB-KW"/>
</dbReference>
<sequence>MARFTVVLFAFALLKESADAYTIESLSSEKHVSVGESAIISCKYSGLGPSFQWYRQYPRSRPEFLIFQTETSVSSDPTLRLTAIPKKQMTQVDLEISSAEVKDSAVYYCALVPTVTGNTPALYKNLIH</sequence>
<dbReference type="SUPFAM" id="SSF48726">
    <property type="entry name" value="Immunoglobulin"/>
    <property type="match status" value="1"/>
</dbReference>
<name>A0AAN9D7S8_9TELE</name>
<proteinExistence type="predicted"/>
<keyword evidence="4" id="KW-0393">Immunoglobulin domain</keyword>
<feature type="chain" id="PRO_5042829485" description="Ig-like domain-containing protein" evidence="6">
    <location>
        <begin position="21"/>
        <end position="128"/>
    </location>
</feature>
<keyword evidence="2" id="KW-1064">Adaptive immunity</keyword>
<dbReference type="InterPro" id="IPR003599">
    <property type="entry name" value="Ig_sub"/>
</dbReference>
<keyword evidence="9" id="KW-1185">Reference proteome</keyword>
<evidence type="ECO:0000256" key="6">
    <source>
        <dbReference type="SAM" id="SignalP"/>
    </source>
</evidence>
<dbReference type="PANTHER" id="PTHR19367">
    <property type="entry name" value="T-CELL RECEPTOR ALPHA CHAIN V REGION"/>
    <property type="match status" value="1"/>
</dbReference>
<keyword evidence="3" id="KW-0675">Receptor</keyword>
<evidence type="ECO:0000256" key="3">
    <source>
        <dbReference type="ARBA" id="ARBA00023170"/>
    </source>
</evidence>
<comment type="caution">
    <text evidence="8">The sequence shown here is derived from an EMBL/GenBank/DDBJ whole genome shotgun (WGS) entry which is preliminary data.</text>
</comment>